<protein>
    <submittedName>
        <fullName evidence="2">Uncharacterized protein</fullName>
    </submittedName>
</protein>
<dbReference type="Proteomes" id="UP001558652">
    <property type="component" value="Unassembled WGS sequence"/>
</dbReference>
<comment type="caution">
    <text evidence="2">The sequence shown here is derived from an EMBL/GenBank/DDBJ whole genome shotgun (WGS) entry which is preliminary data.</text>
</comment>
<feature type="compositionally biased region" description="Basic residues" evidence="1">
    <location>
        <begin position="73"/>
        <end position="89"/>
    </location>
</feature>
<evidence type="ECO:0000313" key="3">
    <source>
        <dbReference type="Proteomes" id="UP001558652"/>
    </source>
</evidence>
<keyword evidence="3" id="KW-1185">Reference proteome</keyword>
<organism evidence="2 3">
    <name type="scientific">Ranatra chinensis</name>
    <dbReference type="NCBI Taxonomy" id="642074"/>
    <lineage>
        <taxon>Eukaryota</taxon>
        <taxon>Metazoa</taxon>
        <taxon>Ecdysozoa</taxon>
        <taxon>Arthropoda</taxon>
        <taxon>Hexapoda</taxon>
        <taxon>Insecta</taxon>
        <taxon>Pterygota</taxon>
        <taxon>Neoptera</taxon>
        <taxon>Paraneoptera</taxon>
        <taxon>Hemiptera</taxon>
        <taxon>Heteroptera</taxon>
        <taxon>Panheteroptera</taxon>
        <taxon>Nepomorpha</taxon>
        <taxon>Nepidae</taxon>
        <taxon>Ranatrinae</taxon>
        <taxon>Ranatra</taxon>
    </lineage>
</organism>
<feature type="region of interest" description="Disordered" evidence="1">
    <location>
        <begin position="38"/>
        <end position="104"/>
    </location>
</feature>
<accession>A0ABD0Z8L7</accession>
<feature type="region of interest" description="Disordered" evidence="1">
    <location>
        <begin position="301"/>
        <end position="330"/>
    </location>
</feature>
<sequence>MEMADIPLYIHNMSTNNNPPLPASKKKLSSASITLGSLQEELEDSRGADGLLSPPGNNHNLLTVGGDTPPLNRGRRRSWQVGMKKRRPHSQVTPPRIDLTAPDDDPPPFSYDRTHKRHSWWSIFVPDNIGTRGRKKAAMRVGDNLLKLTYHSEQKCANSLVYDWPLSTTGRNSVPTPALKMRSDKKFALTVQPKITYREFIVDFTDVKSAIKIVFEPTNLGASLQQSCDKPSGHRLRSQGRRQEHVSALGRRERLSVFNSPMFLITESLRIHNVIATIYCVCQKVTTNNVTDRTTIPYGEGEGLSRDVLEGSMGGEEEVAALGRDRRGNG</sequence>
<gene>
    <name evidence="2" type="ORF">AAG570_000054</name>
</gene>
<evidence type="ECO:0000313" key="2">
    <source>
        <dbReference type="EMBL" id="KAL1140122.1"/>
    </source>
</evidence>
<reference evidence="2 3" key="1">
    <citation type="submission" date="2024-07" db="EMBL/GenBank/DDBJ databases">
        <title>Chromosome-level genome assembly of the water stick insect Ranatra chinensis (Heteroptera: Nepidae).</title>
        <authorList>
            <person name="Liu X."/>
        </authorList>
    </citation>
    <scope>NUCLEOTIDE SEQUENCE [LARGE SCALE GENOMIC DNA]</scope>
    <source>
        <strain evidence="2">Cailab_2021Rc</strain>
        <tissue evidence="2">Muscle</tissue>
    </source>
</reference>
<proteinExistence type="predicted"/>
<dbReference type="EMBL" id="JBFDAA010000001">
    <property type="protein sequence ID" value="KAL1140122.1"/>
    <property type="molecule type" value="Genomic_DNA"/>
</dbReference>
<evidence type="ECO:0000256" key="1">
    <source>
        <dbReference type="SAM" id="MobiDB-lite"/>
    </source>
</evidence>
<name>A0ABD0Z8L7_9HEMI</name>
<dbReference type="AlphaFoldDB" id="A0ABD0Z8L7"/>